<name>A0A9X2ZZJ9_9PSEU</name>
<evidence type="ECO:0000313" key="2">
    <source>
        <dbReference type="Proteomes" id="UP001141259"/>
    </source>
</evidence>
<dbReference type="InterPro" id="IPR036689">
    <property type="entry name" value="ESAT-6-like_sf"/>
</dbReference>
<dbReference type="RefSeq" id="WP_259621486.1">
    <property type="nucleotide sequence ID" value="NZ_JANYMP010000002.1"/>
</dbReference>
<dbReference type="Pfam" id="PF06013">
    <property type="entry name" value="WXG100"/>
    <property type="match status" value="1"/>
</dbReference>
<keyword evidence="2" id="KW-1185">Reference proteome</keyword>
<dbReference type="EMBL" id="JANYMP010000002">
    <property type="protein sequence ID" value="MCS7475963.1"/>
    <property type="molecule type" value="Genomic_DNA"/>
</dbReference>
<dbReference type="InterPro" id="IPR010310">
    <property type="entry name" value="T7SS_ESAT-6-like"/>
</dbReference>
<dbReference type="AlphaFoldDB" id="A0A9X2ZZJ9"/>
<proteinExistence type="predicted"/>
<gene>
    <name evidence="1" type="ORF">NZH93_03780</name>
</gene>
<accession>A0A9X2ZZJ9</accession>
<dbReference type="Gene3D" id="1.10.287.1060">
    <property type="entry name" value="ESAT-6-like"/>
    <property type="match status" value="1"/>
</dbReference>
<organism evidence="1 2">
    <name type="scientific">Umezawaea endophytica</name>
    <dbReference type="NCBI Taxonomy" id="1654476"/>
    <lineage>
        <taxon>Bacteria</taxon>
        <taxon>Bacillati</taxon>
        <taxon>Actinomycetota</taxon>
        <taxon>Actinomycetes</taxon>
        <taxon>Pseudonocardiales</taxon>
        <taxon>Pseudonocardiaceae</taxon>
        <taxon>Umezawaea</taxon>
    </lineage>
</organism>
<sequence>MPAANRTSAVVVGMGQARTQFENTASTFTGHLDQVDDEVALLRSTWTGGTSVKFGSALEDWANDFAVVIQELRAVAEAMGGGTAVSGAREDENAVG</sequence>
<dbReference type="Proteomes" id="UP001141259">
    <property type="component" value="Unassembled WGS sequence"/>
</dbReference>
<protein>
    <submittedName>
        <fullName evidence="1">WXG100 family type VII secretion target</fullName>
    </submittedName>
</protein>
<reference evidence="1" key="1">
    <citation type="submission" date="2022-08" db="EMBL/GenBank/DDBJ databases">
        <authorList>
            <person name="Tistechok S."/>
            <person name="Samborskyy M."/>
            <person name="Roman I."/>
        </authorList>
    </citation>
    <scope>NUCLEOTIDE SEQUENCE</scope>
    <source>
        <strain evidence="1">DSM 103496</strain>
    </source>
</reference>
<comment type="caution">
    <text evidence="1">The sequence shown here is derived from an EMBL/GenBank/DDBJ whole genome shotgun (WGS) entry which is preliminary data.</text>
</comment>
<dbReference type="SUPFAM" id="SSF140453">
    <property type="entry name" value="EsxAB dimer-like"/>
    <property type="match status" value="1"/>
</dbReference>
<evidence type="ECO:0000313" key="1">
    <source>
        <dbReference type="EMBL" id="MCS7475963.1"/>
    </source>
</evidence>